<dbReference type="EnsemblMetazoa" id="AALFPA23_021544.R31875">
    <property type="protein sequence ID" value="AALFPA23_021544.P31875"/>
    <property type="gene ID" value="AALFPA23_021544"/>
</dbReference>
<dbReference type="SMART" id="SM00494">
    <property type="entry name" value="ChtBD2"/>
    <property type="match status" value="1"/>
</dbReference>
<feature type="disulfide bond" evidence="2">
    <location>
        <begin position="162"/>
        <end position="177"/>
    </location>
</feature>
<dbReference type="PANTHER" id="PTHR45985">
    <property type="match status" value="1"/>
</dbReference>
<name>A0ABM1ZTM6_AEDAL</name>
<evidence type="ECO:0000256" key="1">
    <source>
        <dbReference type="ARBA" id="ARBA00023157"/>
    </source>
</evidence>
<sequence>MKIYTLTTTIFGFGHPTRQKATAAVGAGMNLFILFATAALFTFTGNAHAGNLVKRSLKNTVPCLEDGRFYRNPERPAHKMWTNAECAKYYLCLDGEVFEFKCSVGLLFDVTRQICDFKQNVDNCEVTAEARVPKPLLDAAQCEERSQLGCGDGTCLPNEYFCDGSIDCPDGSDEGWCDVENDPNAADPCDLSVCELPDCFCSKDGTIIPSRLERTQTPQMIVLTFDDAINFENWELYTQKIFTPNRKNPNGCPMRATFFISHQYTNYQQVQKMWNDGHEIAIHSITHRGPEEWWSRNATIEDWFDEMVGQANIINKFSNVRMEELRGMRVPFLRVGWNRQFLMMKEFGFVYDSSMVAPFSNPPLWPYTLDYKMPHACNGNNQYCPSRSYPGIWEMVMNQLEAGEYTCGMVDSCPPNMNGEDVYKMFVHNFKRHYHTNRAPYGLYFHSTWFRKQEYLEAFLRFLDDMQKHPDVYFVTNIQAIEWIRNPTPLNQLGHFDPWYCQPKQLDPNELACNLPRTCKLHSRVLQQDRYLFTCNECPAQYPWIRNEFGLD</sequence>
<dbReference type="SUPFAM" id="SSF88713">
    <property type="entry name" value="Glycoside hydrolase/deacetylase"/>
    <property type="match status" value="1"/>
</dbReference>
<evidence type="ECO:0000256" key="2">
    <source>
        <dbReference type="PROSITE-ProRule" id="PRU00124"/>
    </source>
</evidence>
<dbReference type="CDD" id="cd10974">
    <property type="entry name" value="CE4_CDA_like_1"/>
    <property type="match status" value="1"/>
</dbReference>
<dbReference type="SUPFAM" id="SSF57424">
    <property type="entry name" value="LDL receptor-like module"/>
    <property type="match status" value="1"/>
</dbReference>
<reference evidence="5" key="2">
    <citation type="submission" date="2025-05" db="UniProtKB">
        <authorList>
            <consortium name="EnsemblMetazoa"/>
        </authorList>
    </citation>
    <scope>IDENTIFICATION</scope>
    <source>
        <strain evidence="5">Foshan</strain>
    </source>
</reference>
<dbReference type="InterPro" id="IPR036055">
    <property type="entry name" value="LDL_receptor-like_sf"/>
</dbReference>
<dbReference type="SUPFAM" id="SSF57625">
    <property type="entry name" value="Invertebrate chitin-binding proteins"/>
    <property type="match status" value="1"/>
</dbReference>
<dbReference type="InterPro" id="IPR002172">
    <property type="entry name" value="LDrepeatLR_classA_rpt"/>
</dbReference>
<dbReference type="PANTHER" id="PTHR45985:SF5">
    <property type="entry name" value="CHITIN AND LDLR BINDING DEACETYLASE 3"/>
    <property type="match status" value="1"/>
</dbReference>
<dbReference type="Gene3D" id="2.170.140.10">
    <property type="entry name" value="Chitin binding domain"/>
    <property type="match status" value="1"/>
</dbReference>
<dbReference type="Proteomes" id="UP000069940">
    <property type="component" value="Unassembled WGS sequence"/>
</dbReference>
<comment type="caution">
    <text evidence="2">Lacks conserved residue(s) required for the propagation of feature annotation.</text>
</comment>
<keyword evidence="1 2" id="KW-1015">Disulfide bond</keyword>
<dbReference type="InterPro" id="IPR036508">
    <property type="entry name" value="Chitin-bd_dom_sf"/>
</dbReference>
<feature type="domain" description="Chitin-binding type-2" evidence="4">
    <location>
        <begin position="60"/>
        <end position="126"/>
    </location>
</feature>
<proteinExistence type="predicted"/>
<dbReference type="RefSeq" id="XP_019551040.3">
    <property type="nucleotide sequence ID" value="XM_019695495.3"/>
</dbReference>
<dbReference type="InterPro" id="IPR002557">
    <property type="entry name" value="Chitin-bd_dom"/>
</dbReference>
<dbReference type="InterPro" id="IPR052740">
    <property type="entry name" value="CE4"/>
</dbReference>
<dbReference type="Pfam" id="PF01607">
    <property type="entry name" value="CBM_14"/>
    <property type="match status" value="1"/>
</dbReference>
<evidence type="ECO:0000313" key="5">
    <source>
        <dbReference type="EnsemblMetazoa" id="AALFPA23_021544.P31875"/>
    </source>
</evidence>
<dbReference type="Gene3D" id="4.10.400.10">
    <property type="entry name" value="Low-density Lipoprotein Receptor"/>
    <property type="match status" value="1"/>
</dbReference>
<feature type="disulfide bond" evidence="2">
    <location>
        <begin position="150"/>
        <end position="168"/>
    </location>
</feature>
<keyword evidence="3" id="KW-1133">Transmembrane helix</keyword>
<protein>
    <recommendedName>
        <fullName evidence="4">Chitin-binding type-2 domain-containing protein</fullName>
    </recommendedName>
</protein>
<accession>A0ABM1ZTM6</accession>
<dbReference type="Pfam" id="PF00057">
    <property type="entry name" value="Ldl_recept_a"/>
    <property type="match status" value="1"/>
</dbReference>
<dbReference type="InterPro" id="IPR002509">
    <property type="entry name" value="NODB_dom"/>
</dbReference>
<dbReference type="SMART" id="SM00192">
    <property type="entry name" value="LDLa"/>
    <property type="match status" value="1"/>
</dbReference>
<evidence type="ECO:0000313" key="6">
    <source>
        <dbReference type="Proteomes" id="UP000069940"/>
    </source>
</evidence>
<reference evidence="6" key="1">
    <citation type="journal article" date="2015" name="Proc. Natl. Acad. Sci. U.S.A.">
        <title>Genome sequence of the Asian Tiger mosquito, Aedes albopictus, reveals insights into its biology, genetics, and evolution.</title>
        <authorList>
            <person name="Chen X.G."/>
            <person name="Jiang X."/>
            <person name="Gu J."/>
            <person name="Xu M."/>
            <person name="Wu Y."/>
            <person name="Deng Y."/>
            <person name="Zhang C."/>
            <person name="Bonizzoni M."/>
            <person name="Dermauw W."/>
            <person name="Vontas J."/>
            <person name="Armbruster P."/>
            <person name="Huang X."/>
            <person name="Yang Y."/>
            <person name="Zhang H."/>
            <person name="He W."/>
            <person name="Peng H."/>
            <person name="Liu Y."/>
            <person name="Wu K."/>
            <person name="Chen J."/>
            <person name="Lirakis M."/>
            <person name="Topalis P."/>
            <person name="Van Leeuwen T."/>
            <person name="Hall A.B."/>
            <person name="Jiang X."/>
            <person name="Thorpe C."/>
            <person name="Mueller R.L."/>
            <person name="Sun C."/>
            <person name="Waterhouse R.M."/>
            <person name="Yan G."/>
            <person name="Tu Z.J."/>
            <person name="Fang X."/>
            <person name="James A.A."/>
        </authorList>
    </citation>
    <scope>NUCLEOTIDE SEQUENCE [LARGE SCALE GENOMIC DNA]</scope>
    <source>
        <strain evidence="6">Foshan</strain>
    </source>
</reference>
<keyword evidence="3" id="KW-0812">Transmembrane</keyword>
<evidence type="ECO:0000256" key="3">
    <source>
        <dbReference type="SAM" id="Phobius"/>
    </source>
</evidence>
<dbReference type="CDD" id="cd00112">
    <property type="entry name" value="LDLa"/>
    <property type="match status" value="1"/>
</dbReference>
<dbReference type="Pfam" id="PF01522">
    <property type="entry name" value="Polysacc_deac_1"/>
    <property type="match status" value="1"/>
</dbReference>
<dbReference type="PROSITE" id="PS50068">
    <property type="entry name" value="LDLRA_2"/>
    <property type="match status" value="1"/>
</dbReference>
<dbReference type="InterPro" id="IPR023415">
    <property type="entry name" value="LDLR_class-A_CS"/>
</dbReference>
<dbReference type="Gene3D" id="3.20.20.370">
    <property type="entry name" value="Glycoside hydrolase/deacetylase"/>
    <property type="match status" value="1"/>
</dbReference>
<keyword evidence="6" id="KW-1185">Reference proteome</keyword>
<evidence type="ECO:0000259" key="4">
    <source>
        <dbReference type="PROSITE" id="PS50940"/>
    </source>
</evidence>
<keyword evidence="3" id="KW-0472">Membrane</keyword>
<dbReference type="GeneID" id="109421009"/>
<dbReference type="PROSITE" id="PS01209">
    <property type="entry name" value="LDLRA_1"/>
    <property type="match status" value="1"/>
</dbReference>
<dbReference type="InterPro" id="IPR011330">
    <property type="entry name" value="Glyco_hydro/deAcase_b/a-brl"/>
</dbReference>
<organism evidence="5 6">
    <name type="scientific">Aedes albopictus</name>
    <name type="common">Asian tiger mosquito</name>
    <name type="synonym">Stegomyia albopicta</name>
    <dbReference type="NCBI Taxonomy" id="7160"/>
    <lineage>
        <taxon>Eukaryota</taxon>
        <taxon>Metazoa</taxon>
        <taxon>Ecdysozoa</taxon>
        <taxon>Arthropoda</taxon>
        <taxon>Hexapoda</taxon>
        <taxon>Insecta</taxon>
        <taxon>Pterygota</taxon>
        <taxon>Neoptera</taxon>
        <taxon>Endopterygota</taxon>
        <taxon>Diptera</taxon>
        <taxon>Nematocera</taxon>
        <taxon>Culicoidea</taxon>
        <taxon>Culicidae</taxon>
        <taxon>Culicinae</taxon>
        <taxon>Aedini</taxon>
        <taxon>Aedes</taxon>
        <taxon>Stegomyia</taxon>
    </lineage>
</organism>
<dbReference type="PROSITE" id="PS50940">
    <property type="entry name" value="CHIT_BIND_II"/>
    <property type="match status" value="1"/>
</dbReference>
<feature type="transmembrane region" description="Helical" evidence="3">
    <location>
        <begin position="21"/>
        <end position="43"/>
    </location>
</feature>